<dbReference type="EMBL" id="QPFP01000049">
    <property type="protein sequence ID" value="TEB26321.1"/>
    <property type="molecule type" value="Genomic_DNA"/>
</dbReference>
<keyword evidence="3" id="KW-1185">Reference proteome</keyword>
<sequence>MNHYRLTWLGIQIALVSGAVWLAVQHLRRKPPPARNRTPHRPQPLGILGVYIDESDRFVLSLATSRFDTSLLAKGRLAHHGNGSVVVDAWDSSSIESPIRLWNLIRQSDEESNVTQTLEVLFAFARATIPTAMSHSALYSSLILPIDLSFTQRERVLSLATSAGRFRRTFGLHLHDLLRPLEGPCKPEYGNHPSLVFNPNGSSFLVSHSIKGCLHVRTDDRDPSSSPLARLSLYSNTTLEDIISIDYTPLSEITPTHNPTITPPVRSLSLDTIVQRAPIISGYTAAHYTAGNVDRELEDDLQAFARWHIPLNRDPVLVSLPIPPTTNSPDPYRFLEDWQKGSHTKFTTSPGQTAVELDFYTVPRLRESWPPIPGSSTLFASVALDGLPLEGGSEVLIWFDGHDVQVVNPDTGRRAKTPVGTLRFDEVLWRCGRPSSSVG</sequence>
<organism evidence="2 3">
    <name type="scientific">Coprinellus micaceus</name>
    <name type="common">Glistening ink-cap mushroom</name>
    <name type="synonym">Coprinus micaceus</name>
    <dbReference type="NCBI Taxonomy" id="71717"/>
    <lineage>
        <taxon>Eukaryota</taxon>
        <taxon>Fungi</taxon>
        <taxon>Dikarya</taxon>
        <taxon>Basidiomycota</taxon>
        <taxon>Agaricomycotina</taxon>
        <taxon>Agaricomycetes</taxon>
        <taxon>Agaricomycetidae</taxon>
        <taxon>Agaricales</taxon>
        <taxon>Agaricineae</taxon>
        <taxon>Psathyrellaceae</taxon>
        <taxon>Coprinellus</taxon>
    </lineage>
</organism>
<name>A0A4Y7SX89_COPMI</name>
<evidence type="ECO:0000313" key="3">
    <source>
        <dbReference type="Proteomes" id="UP000298030"/>
    </source>
</evidence>
<protein>
    <submittedName>
        <fullName evidence="2">Uncharacterized protein</fullName>
    </submittedName>
</protein>
<keyword evidence="1" id="KW-0812">Transmembrane</keyword>
<accession>A0A4Y7SX89</accession>
<gene>
    <name evidence="2" type="ORF">FA13DRAFT_1816967</name>
</gene>
<evidence type="ECO:0000313" key="2">
    <source>
        <dbReference type="EMBL" id="TEB26321.1"/>
    </source>
</evidence>
<reference evidence="2 3" key="1">
    <citation type="journal article" date="2019" name="Nat. Ecol. Evol.">
        <title>Megaphylogeny resolves global patterns of mushroom evolution.</title>
        <authorList>
            <person name="Varga T."/>
            <person name="Krizsan K."/>
            <person name="Foldi C."/>
            <person name="Dima B."/>
            <person name="Sanchez-Garcia M."/>
            <person name="Sanchez-Ramirez S."/>
            <person name="Szollosi G.J."/>
            <person name="Szarkandi J.G."/>
            <person name="Papp V."/>
            <person name="Albert L."/>
            <person name="Andreopoulos W."/>
            <person name="Angelini C."/>
            <person name="Antonin V."/>
            <person name="Barry K.W."/>
            <person name="Bougher N.L."/>
            <person name="Buchanan P."/>
            <person name="Buyck B."/>
            <person name="Bense V."/>
            <person name="Catcheside P."/>
            <person name="Chovatia M."/>
            <person name="Cooper J."/>
            <person name="Damon W."/>
            <person name="Desjardin D."/>
            <person name="Finy P."/>
            <person name="Geml J."/>
            <person name="Haridas S."/>
            <person name="Hughes K."/>
            <person name="Justo A."/>
            <person name="Karasinski D."/>
            <person name="Kautmanova I."/>
            <person name="Kiss B."/>
            <person name="Kocsube S."/>
            <person name="Kotiranta H."/>
            <person name="LaButti K.M."/>
            <person name="Lechner B.E."/>
            <person name="Liimatainen K."/>
            <person name="Lipzen A."/>
            <person name="Lukacs Z."/>
            <person name="Mihaltcheva S."/>
            <person name="Morgado L.N."/>
            <person name="Niskanen T."/>
            <person name="Noordeloos M.E."/>
            <person name="Ohm R.A."/>
            <person name="Ortiz-Santana B."/>
            <person name="Ovrebo C."/>
            <person name="Racz N."/>
            <person name="Riley R."/>
            <person name="Savchenko A."/>
            <person name="Shiryaev A."/>
            <person name="Soop K."/>
            <person name="Spirin V."/>
            <person name="Szebenyi C."/>
            <person name="Tomsovsky M."/>
            <person name="Tulloss R.E."/>
            <person name="Uehling J."/>
            <person name="Grigoriev I.V."/>
            <person name="Vagvolgyi C."/>
            <person name="Papp T."/>
            <person name="Martin F.M."/>
            <person name="Miettinen O."/>
            <person name="Hibbett D.S."/>
            <person name="Nagy L.G."/>
        </authorList>
    </citation>
    <scope>NUCLEOTIDE SEQUENCE [LARGE SCALE GENOMIC DNA]</scope>
    <source>
        <strain evidence="2 3">FP101781</strain>
    </source>
</reference>
<dbReference type="AlphaFoldDB" id="A0A4Y7SX89"/>
<proteinExistence type="predicted"/>
<comment type="caution">
    <text evidence="2">The sequence shown here is derived from an EMBL/GenBank/DDBJ whole genome shotgun (WGS) entry which is preliminary data.</text>
</comment>
<dbReference type="OrthoDB" id="10379964at2759"/>
<keyword evidence="1" id="KW-1133">Transmembrane helix</keyword>
<evidence type="ECO:0000256" key="1">
    <source>
        <dbReference type="SAM" id="Phobius"/>
    </source>
</evidence>
<feature type="transmembrane region" description="Helical" evidence="1">
    <location>
        <begin position="6"/>
        <end position="24"/>
    </location>
</feature>
<keyword evidence="1" id="KW-0472">Membrane</keyword>
<dbReference type="Proteomes" id="UP000298030">
    <property type="component" value="Unassembled WGS sequence"/>
</dbReference>